<evidence type="ECO:0000313" key="2">
    <source>
        <dbReference type="Proteomes" id="UP001195660"/>
    </source>
</evidence>
<sequence>MTCVYRNSWSAWIPLHQAERGTGGAGFRRGLFEAVGRVPQPPTRTVCREGIGVADADAEVVFLCLLSLAKQGK</sequence>
<dbReference type="RefSeq" id="WP_203572313.1">
    <property type="nucleotide sequence ID" value="NZ_WOFE01000014.1"/>
</dbReference>
<evidence type="ECO:0000313" key="1">
    <source>
        <dbReference type="EMBL" id="MBM5572987.1"/>
    </source>
</evidence>
<dbReference type="Proteomes" id="UP001195660">
    <property type="component" value="Unassembled WGS sequence"/>
</dbReference>
<reference evidence="1 2" key="1">
    <citation type="submission" date="2019-11" db="EMBL/GenBank/DDBJ databases">
        <title>Novel Deefgea species.</title>
        <authorList>
            <person name="Han J.-H."/>
        </authorList>
    </citation>
    <scope>NUCLEOTIDE SEQUENCE [LARGE SCALE GENOMIC DNA]</scope>
    <source>
        <strain evidence="1 2">LMG 24817</strain>
    </source>
</reference>
<proteinExistence type="predicted"/>
<comment type="caution">
    <text evidence="1">The sequence shown here is derived from an EMBL/GenBank/DDBJ whole genome shotgun (WGS) entry which is preliminary data.</text>
</comment>
<name>A0ABS2CFS2_9NEIS</name>
<accession>A0ABS2CFS2</accession>
<protein>
    <submittedName>
        <fullName evidence="1">Uncharacterized protein</fullName>
    </submittedName>
</protein>
<keyword evidence="2" id="KW-1185">Reference proteome</keyword>
<gene>
    <name evidence="1" type="ORF">GM173_15555</name>
</gene>
<dbReference type="EMBL" id="WOFE01000014">
    <property type="protein sequence ID" value="MBM5572987.1"/>
    <property type="molecule type" value="Genomic_DNA"/>
</dbReference>
<organism evidence="1 2">
    <name type="scientific">Deefgea chitinilytica</name>
    <dbReference type="NCBI Taxonomy" id="570276"/>
    <lineage>
        <taxon>Bacteria</taxon>
        <taxon>Pseudomonadati</taxon>
        <taxon>Pseudomonadota</taxon>
        <taxon>Betaproteobacteria</taxon>
        <taxon>Neisseriales</taxon>
        <taxon>Chitinibacteraceae</taxon>
        <taxon>Deefgea</taxon>
    </lineage>
</organism>